<feature type="region of interest" description="Disordered" evidence="1">
    <location>
        <begin position="36"/>
        <end position="88"/>
    </location>
</feature>
<feature type="compositionally biased region" description="Basic residues" evidence="1">
    <location>
        <begin position="73"/>
        <end position="83"/>
    </location>
</feature>
<evidence type="ECO:0000313" key="3">
    <source>
        <dbReference type="Proteomes" id="UP000712600"/>
    </source>
</evidence>
<evidence type="ECO:0000313" key="2">
    <source>
        <dbReference type="EMBL" id="KAF3539116.1"/>
    </source>
</evidence>
<evidence type="ECO:0000256" key="1">
    <source>
        <dbReference type="SAM" id="MobiDB-lite"/>
    </source>
</evidence>
<protein>
    <submittedName>
        <fullName evidence="2">Uncharacterized protein</fullName>
    </submittedName>
</protein>
<feature type="compositionally biased region" description="Basic and acidic residues" evidence="1">
    <location>
        <begin position="45"/>
        <end position="72"/>
    </location>
</feature>
<organism evidence="2 3">
    <name type="scientific">Brassica cretica</name>
    <name type="common">Mustard</name>
    <dbReference type="NCBI Taxonomy" id="69181"/>
    <lineage>
        <taxon>Eukaryota</taxon>
        <taxon>Viridiplantae</taxon>
        <taxon>Streptophyta</taxon>
        <taxon>Embryophyta</taxon>
        <taxon>Tracheophyta</taxon>
        <taxon>Spermatophyta</taxon>
        <taxon>Magnoliopsida</taxon>
        <taxon>eudicotyledons</taxon>
        <taxon>Gunneridae</taxon>
        <taxon>Pentapetalae</taxon>
        <taxon>rosids</taxon>
        <taxon>malvids</taxon>
        <taxon>Brassicales</taxon>
        <taxon>Brassicaceae</taxon>
        <taxon>Brassiceae</taxon>
        <taxon>Brassica</taxon>
    </lineage>
</organism>
<dbReference type="EMBL" id="QGKX02001290">
    <property type="protein sequence ID" value="KAF3539116.1"/>
    <property type="molecule type" value="Genomic_DNA"/>
</dbReference>
<proteinExistence type="predicted"/>
<accession>A0A8S9QBC3</accession>
<sequence length="122" mass="13860">MDQIDSWFICFSQSYATFAFFFNRSFLSHTTQIHQSSCPPSDCATETKRSGGTERGDRAWRCRERRRCDGRSRTRPHGHRSLARSRLTSTTTDALVTTTTPFDSVALFTTTTINLHSSLMGQ</sequence>
<comment type="caution">
    <text evidence="2">The sequence shown here is derived from an EMBL/GenBank/DDBJ whole genome shotgun (WGS) entry which is preliminary data.</text>
</comment>
<reference evidence="2" key="1">
    <citation type="submission" date="2019-12" db="EMBL/GenBank/DDBJ databases">
        <title>Genome sequencing and annotation of Brassica cretica.</title>
        <authorList>
            <person name="Studholme D.J."/>
            <person name="Sarris P."/>
        </authorList>
    </citation>
    <scope>NUCLEOTIDE SEQUENCE</scope>
    <source>
        <strain evidence="2">PFS-109/04</strain>
        <tissue evidence="2">Leaf</tissue>
    </source>
</reference>
<name>A0A8S9QBC3_BRACR</name>
<dbReference type="Proteomes" id="UP000712600">
    <property type="component" value="Unassembled WGS sequence"/>
</dbReference>
<gene>
    <name evidence="2" type="ORF">F2Q69_00021579</name>
</gene>
<dbReference type="AlphaFoldDB" id="A0A8S9QBC3"/>